<protein>
    <submittedName>
        <fullName evidence="2">Uncharacterized protein</fullName>
    </submittedName>
</protein>
<dbReference type="Proteomes" id="UP001415857">
    <property type="component" value="Unassembled WGS sequence"/>
</dbReference>
<comment type="caution">
    <text evidence="2">The sequence shown here is derived from an EMBL/GenBank/DDBJ whole genome shotgun (WGS) entry which is preliminary data.</text>
</comment>
<organism evidence="2 3">
    <name type="scientific">Liquidambar formosana</name>
    <name type="common">Formosan gum</name>
    <dbReference type="NCBI Taxonomy" id="63359"/>
    <lineage>
        <taxon>Eukaryota</taxon>
        <taxon>Viridiplantae</taxon>
        <taxon>Streptophyta</taxon>
        <taxon>Embryophyta</taxon>
        <taxon>Tracheophyta</taxon>
        <taxon>Spermatophyta</taxon>
        <taxon>Magnoliopsida</taxon>
        <taxon>eudicotyledons</taxon>
        <taxon>Gunneridae</taxon>
        <taxon>Pentapetalae</taxon>
        <taxon>Saxifragales</taxon>
        <taxon>Altingiaceae</taxon>
        <taxon>Liquidambar</taxon>
    </lineage>
</organism>
<proteinExistence type="predicted"/>
<evidence type="ECO:0000256" key="1">
    <source>
        <dbReference type="SAM" id="MobiDB-lite"/>
    </source>
</evidence>
<reference evidence="2 3" key="1">
    <citation type="journal article" date="2024" name="Plant J.">
        <title>Genome sequences and population genomics reveal climatic adaptation and genomic divergence between two closely related sweetgum species.</title>
        <authorList>
            <person name="Xu W.Q."/>
            <person name="Ren C.Q."/>
            <person name="Zhang X.Y."/>
            <person name="Comes H.P."/>
            <person name="Liu X.H."/>
            <person name="Li Y.G."/>
            <person name="Kettle C.J."/>
            <person name="Jalonen R."/>
            <person name="Gaisberger H."/>
            <person name="Ma Y.Z."/>
            <person name="Qiu Y.X."/>
        </authorList>
    </citation>
    <scope>NUCLEOTIDE SEQUENCE [LARGE SCALE GENOMIC DNA]</scope>
    <source>
        <strain evidence="2">Hangzhou</strain>
    </source>
</reference>
<dbReference type="AlphaFoldDB" id="A0AAP0RSJ7"/>
<feature type="region of interest" description="Disordered" evidence="1">
    <location>
        <begin position="52"/>
        <end position="74"/>
    </location>
</feature>
<gene>
    <name evidence="2" type="ORF">L1049_004244</name>
</gene>
<dbReference type="Gene3D" id="1.20.1050.10">
    <property type="match status" value="1"/>
</dbReference>
<name>A0AAP0RSJ7_LIQFO</name>
<evidence type="ECO:0000313" key="3">
    <source>
        <dbReference type="Proteomes" id="UP001415857"/>
    </source>
</evidence>
<dbReference type="EMBL" id="JBBPBK010000007">
    <property type="protein sequence ID" value="KAK9281344.1"/>
    <property type="molecule type" value="Genomic_DNA"/>
</dbReference>
<sequence>MGTPVKRLFDQRPHVSAWCGGILSRPAWTKVVEMVEEGKAFVLRSDVATSTRAQRSPLREATNLQEYCPPQRDPEDPQHCHYLTQVGGPHPCRTGWPVKDPMHHFPYLTSPHDRYLLCKEWIREA</sequence>
<evidence type="ECO:0000313" key="2">
    <source>
        <dbReference type="EMBL" id="KAK9281344.1"/>
    </source>
</evidence>
<accession>A0AAP0RSJ7</accession>
<keyword evidence="3" id="KW-1185">Reference proteome</keyword>